<dbReference type="EMBL" id="JAHRIN010019274">
    <property type="protein sequence ID" value="MEQ2198346.1"/>
    <property type="molecule type" value="Genomic_DNA"/>
</dbReference>
<dbReference type="Proteomes" id="UP001434883">
    <property type="component" value="Unassembled WGS sequence"/>
</dbReference>
<dbReference type="SUPFAM" id="SSF109604">
    <property type="entry name" value="HD-domain/PDEase-like"/>
    <property type="match status" value="1"/>
</dbReference>
<dbReference type="InterPro" id="IPR036971">
    <property type="entry name" value="PDEase_catalytic_dom_sf"/>
</dbReference>
<proteinExistence type="predicted"/>
<reference evidence="2 3" key="1">
    <citation type="submission" date="2021-06" db="EMBL/GenBank/DDBJ databases">
        <authorList>
            <person name="Palmer J.M."/>
        </authorList>
    </citation>
    <scope>NUCLEOTIDE SEQUENCE [LARGE SCALE GENOMIC DNA]</scope>
    <source>
        <strain evidence="2 3">XC_2019</strain>
        <tissue evidence="2">Muscle</tissue>
    </source>
</reference>
<protein>
    <recommendedName>
        <fullName evidence="1">PDEase domain-containing protein</fullName>
    </recommendedName>
</protein>
<dbReference type="Gene3D" id="1.10.1300.10">
    <property type="entry name" value="3'5'-cyclic nucleotide phosphodiesterase, catalytic domain"/>
    <property type="match status" value="1"/>
</dbReference>
<gene>
    <name evidence="2" type="ORF">XENOCAPTIV_011555</name>
</gene>
<dbReference type="PROSITE" id="PS51845">
    <property type="entry name" value="PDEASE_I_2"/>
    <property type="match status" value="1"/>
</dbReference>
<dbReference type="InterPro" id="IPR002073">
    <property type="entry name" value="PDEase_catalytic_dom"/>
</dbReference>
<sequence length="70" mass="8434">MNKLENRKDIAQDMVLYHKKDLPPLIKKFEIYEFRFSDFNCTELELVKCGIQMYYEVGVVKKFQIPQEVT</sequence>
<evidence type="ECO:0000313" key="3">
    <source>
        <dbReference type="Proteomes" id="UP001434883"/>
    </source>
</evidence>
<evidence type="ECO:0000313" key="2">
    <source>
        <dbReference type="EMBL" id="MEQ2198346.1"/>
    </source>
</evidence>
<evidence type="ECO:0000259" key="1">
    <source>
        <dbReference type="PROSITE" id="PS51845"/>
    </source>
</evidence>
<keyword evidence="3" id="KW-1185">Reference proteome</keyword>
<organism evidence="2 3">
    <name type="scientific">Xenoophorus captivus</name>
    <dbReference type="NCBI Taxonomy" id="1517983"/>
    <lineage>
        <taxon>Eukaryota</taxon>
        <taxon>Metazoa</taxon>
        <taxon>Chordata</taxon>
        <taxon>Craniata</taxon>
        <taxon>Vertebrata</taxon>
        <taxon>Euteleostomi</taxon>
        <taxon>Actinopterygii</taxon>
        <taxon>Neopterygii</taxon>
        <taxon>Teleostei</taxon>
        <taxon>Neoteleostei</taxon>
        <taxon>Acanthomorphata</taxon>
        <taxon>Ovalentaria</taxon>
        <taxon>Atherinomorphae</taxon>
        <taxon>Cyprinodontiformes</taxon>
        <taxon>Goodeidae</taxon>
        <taxon>Xenoophorus</taxon>
    </lineage>
</organism>
<accession>A0ABV0QR98</accession>
<name>A0ABV0QR98_9TELE</name>
<comment type="caution">
    <text evidence="2">The sequence shown here is derived from an EMBL/GenBank/DDBJ whole genome shotgun (WGS) entry which is preliminary data.</text>
</comment>
<feature type="domain" description="PDEase" evidence="1">
    <location>
        <begin position="2"/>
        <end position="70"/>
    </location>
</feature>